<reference evidence="3 4" key="1">
    <citation type="journal article" date="2019" name="Int. J. Syst. Evol. Microbiol.">
        <title>The Global Catalogue of Microorganisms (GCM) 10K type strain sequencing project: providing services to taxonomists for standard genome sequencing and annotation.</title>
        <authorList>
            <consortium name="The Broad Institute Genomics Platform"/>
            <consortium name="The Broad Institute Genome Sequencing Center for Infectious Disease"/>
            <person name="Wu L."/>
            <person name="Ma J."/>
        </authorList>
    </citation>
    <scope>NUCLEOTIDE SEQUENCE [LARGE SCALE GENOMIC DNA]</scope>
    <source>
        <strain evidence="3 4">JCM 16117</strain>
    </source>
</reference>
<dbReference type="Gene3D" id="3.40.50.620">
    <property type="entry name" value="HUPs"/>
    <property type="match status" value="2"/>
</dbReference>
<dbReference type="InterPro" id="IPR006016">
    <property type="entry name" value="UspA"/>
</dbReference>
<evidence type="ECO:0000313" key="3">
    <source>
        <dbReference type="EMBL" id="GAA2239921.1"/>
    </source>
</evidence>
<protein>
    <submittedName>
        <fullName evidence="3">Universal stress protein</fullName>
    </submittedName>
</protein>
<dbReference type="Proteomes" id="UP001500929">
    <property type="component" value="Unassembled WGS sequence"/>
</dbReference>
<dbReference type="PANTHER" id="PTHR46268:SF6">
    <property type="entry name" value="UNIVERSAL STRESS PROTEIN UP12"/>
    <property type="match status" value="1"/>
</dbReference>
<comment type="similarity">
    <text evidence="1">Belongs to the universal stress protein A family.</text>
</comment>
<evidence type="ECO:0000259" key="2">
    <source>
        <dbReference type="Pfam" id="PF00582"/>
    </source>
</evidence>
<sequence>MRYVVGYTDTDEGRDALALAVRLARTTGARLDLVLVLESAERATLVPADPGYERYLRETTEGWLATGLAHVPAGIEATTHVVYAESPADGLLEAVETLRAELIVIGTSPTGLLGRFTLGSDANALLHSAPVPVALAPGGCAAAGGAPISRVTCAIGTRPGADELLAAAIGATRRGDVPLRLVSLVALDQPGGAPASATGTAHPDAATRAEAHAAAVLEEAVAHLPATITVTSQVATGRRIEDAVAALDWWPDEIALVGSSRLAQPKRLFLGSTAAKMLRELPVPLMVVPRDAEFTLGDL</sequence>
<evidence type="ECO:0000256" key="1">
    <source>
        <dbReference type="ARBA" id="ARBA00008791"/>
    </source>
</evidence>
<dbReference type="RefSeq" id="WP_259480139.1">
    <property type="nucleotide sequence ID" value="NZ_BAAAQY010000008.1"/>
</dbReference>
<evidence type="ECO:0000313" key="4">
    <source>
        <dbReference type="Proteomes" id="UP001500929"/>
    </source>
</evidence>
<dbReference type="Pfam" id="PF00582">
    <property type="entry name" value="Usp"/>
    <property type="match status" value="2"/>
</dbReference>
<gene>
    <name evidence="3" type="ORF">GCM10009851_26630</name>
</gene>
<accession>A0ABN3DSJ1</accession>
<dbReference type="PANTHER" id="PTHR46268">
    <property type="entry name" value="STRESS RESPONSE PROTEIN NHAX"/>
    <property type="match status" value="1"/>
</dbReference>
<dbReference type="EMBL" id="BAAAQY010000008">
    <property type="protein sequence ID" value="GAA2239921.1"/>
    <property type="molecule type" value="Genomic_DNA"/>
</dbReference>
<feature type="domain" description="UspA" evidence="2">
    <location>
        <begin position="4"/>
        <end position="136"/>
    </location>
</feature>
<dbReference type="SUPFAM" id="SSF52402">
    <property type="entry name" value="Adenine nucleotide alpha hydrolases-like"/>
    <property type="match status" value="2"/>
</dbReference>
<name>A0ABN3DSJ1_9MICO</name>
<dbReference type="CDD" id="cd00293">
    <property type="entry name" value="USP-like"/>
    <property type="match status" value="1"/>
</dbReference>
<comment type="caution">
    <text evidence="3">The sequence shown here is derived from an EMBL/GenBank/DDBJ whole genome shotgun (WGS) entry which is preliminary data.</text>
</comment>
<proteinExistence type="inferred from homology"/>
<feature type="domain" description="UspA" evidence="2">
    <location>
        <begin position="149"/>
        <end position="289"/>
    </location>
</feature>
<keyword evidence="4" id="KW-1185">Reference proteome</keyword>
<organism evidence="3 4">
    <name type="scientific">Herbiconiux moechotypicola</name>
    <dbReference type="NCBI Taxonomy" id="637393"/>
    <lineage>
        <taxon>Bacteria</taxon>
        <taxon>Bacillati</taxon>
        <taxon>Actinomycetota</taxon>
        <taxon>Actinomycetes</taxon>
        <taxon>Micrococcales</taxon>
        <taxon>Microbacteriaceae</taxon>
        <taxon>Herbiconiux</taxon>
    </lineage>
</organism>
<dbReference type="InterPro" id="IPR014729">
    <property type="entry name" value="Rossmann-like_a/b/a_fold"/>
</dbReference>